<gene>
    <name evidence="1" type="ORF">GCM10010126_21740</name>
</gene>
<proteinExistence type="predicted"/>
<dbReference type="Pfam" id="PF19681">
    <property type="entry name" value="DUF6183"/>
    <property type="match status" value="1"/>
</dbReference>
<evidence type="ECO:0000313" key="2">
    <source>
        <dbReference type="Proteomes" id="UP000627984"/>
    </source>
</evidence>
<evidence type="ECO:0000313" key="1">
    <source>
        <dbReference type="EMBL" id="GGK61998.1"/>
    </source>
</evidence>
<dbReference type="EMBL" id="BMQD01000005">
    <property type="protein sequence ID" value="GGK61998.1"/>
    <property type="molecule type" value="Genomic_DNA"/>
</dbReference>
<dbReference type="InterPro" id="IPR045756">
    <property type="entry name" value="DUF6183"/>
</dbReference>
<protein>
    <submittedName>
        <fullName evidence="1">Uncharacterized protein</fullName>
    </submittedName>
</protein>
<name>A0AA37BFD3_9ACTN</name>
<accession>A0AA37BFD3</accession>
<dbReference type="Proteomes" id="UP000627984">
    <property type="component" value="Unassembled WGS sequence"/>
</dbReference>
<organism evidence="1 2">
    <name type="scientific">Planomonospora parontospora</name>
    <dbReference type="NCBI Taxonomy" id="58119"/>
    <lineage>
        <taxon>Bacteria</taxon>
        <taxon>Bacillati</taxon>
        <taxon>Actinomycetota</taxon>
        <taxon>Actinomycetes</taxon>
        <taxon>Streptosporangiales</taxon>
        <taxon>Streptosporangiaceae</taxon>
        <taxon>Planomonospora</taxon>
    </lineage>
</organism>
<reference evidence="1" key="2">
    <citation type="submission" date="2022-09" db="EMBL/GenBank/DDBJ databases">
        <authorList>
            <person name="Sun Q."/>
            <person name="Ohkuma M."/>
        </authorList>
    </citation>
    <scope>NUCLEOTIDE SEQUENCE</scope>
    <source>
        <strain evidence="1">JCM 3093</strain>
    </source>
</reference>
<comment type="caution">
    <text evidence="1">The sequence shown here is derived from an EMBL/GenBank/DDBJ whole genome shotgun (WGS) entry which is preliminary data.</text>
</comment>
<reference evidence="1" key="1">
    <citation type="journal article" date="2014" name="Int. J. Syst. Evol. Microbiol.">
        <title>Complete genome sequence of Corynebacterium casei LMG S-19264T (=DSM 44701T), isolated from a smear-ripened cheese.</title>
        <authorList>
            <consortium name="US DOE Joint Genome Institute (JGI-PGF)"/>
            <person name="Walter F."/>
            <person name="Albersmeier A."/>
            <person name="Kalinowski J."/>
            <person name="Ruckert C."/>
        </authorList>
    </citation>
    <scope>NUCLEOTIDE SEQUENCE</scope>
    <source>
        <strain evidence="1">JCM 3093</strain>
    </source>
</reference>
<sequence>MRPFRLASAADAEVEQRVRVCTWFGFEGSTPWFYRVVWDIGLAALSRDGRRLAVPTATDTG</sequence>
<dbReference type="AlphaFoldDB" id="A0AA37BFD3"/>
<dbReference type="RefSeq" id="WP_191894588.1">
    <property type="nucleotide sequence ID" value="NZ_BMQD01000005.1"/>
</dbReference>